<dbReference type="Pfam" id="PF18910">
    <property type="entry name" value="DUF5665"/>
    <property type="match status" value="1"/>
</dbReference>
<keyword evidence="1" id="KW-1133">Transmembrane helix</keyword>
<dbReference type="EMBL" id="FUYH01000005">
    <property type="protein sequence ID" value="SKA83603.1"/>
    <property type="molecule type" value="Genomic_DNA"/>
</dbReference>
<evidence type="ECO:0000256" key="1">
    <source>
        <dbReference type="SAM" id="Phobius"/>
    </source>
</evidence>
<organism evidence="2 3">
    <name type="scientific">Caloramator quimbayensis</name>
    <dbReference type="NCBI Taxonomy" id="1147123"/>
    <lineage>
        <taxon>Bacteria</taxon>
        <taxon>Bacillati</taxon>
        <taxon>Bacillota</taxon>
        <taxon>Clostridia</taxon>
        <taxon>Eubacteriales</taxon>
        <taxon>Clostridiaceae</taxon>
        <taxon>Caloramator</taxon>
    </lineage>
</organism>
<evidence type="ECO:0000313" key="3">
    <source>
        <dbReference type="Proteomes" id="UP000190105"/>
    </source>
</evidence>
<dbReference type="AlphaFoldDB" id="A0A1T4X1S7"/>
<evidence type="ECO:0000313" key="2">
    <source>
        <dbReference type="EMBL" id="SKA83603.1"/>
    </source>
</evidence>
<gene>
    <name evidence="2" type="ORF">SAMN05443428_105119</name>
</gene>
<dbReference type="RefSeq" id="WP_143287196.1">
    <property type="nucleotide sequence ID" value="NZ_FUYH01000005.1"/>
</dbReference>
<sequence length="97" mass="10785">MEKDNCEIEKYEELIKNVGIQLEKSKFGQYVDLMQNPTRLIVLNFLGGISRGFGIAIGFTILGAIVLYSLERLVMLNLPIIGGVISEVVKLVQSSVR</sequence>
<keyword evidence="1" id="KW-0472">Membrane</keyword>
<name>A0A1T4X1S7_9CLOT</name>
<proteinExistence type="predicted"/>
<dbReference type="OrthoDB" id="1634137at2"/>
<reference evidence="3" key="1">
    <citation type="submission" date="2017-02" db="EMBL/GenBank/DDBJ databases">
        <authorList>
            <person name="Varghese N."/>
            <person name="Submissions S."/>
        </authorList>
    </citation>
    <scope>NUCLEOTIDE SEQUENCE [LARGE SCALE GENOMIC DNA]</scope>
    <source>
        <strain evidence="3">USBA 833</strain>
    </source>
</reference>
<dbReference type="InterPro" id="IPR043723">
    <property type="entry name" value="DUF5665"/>
</dbReference>
<keyword evidence="3" id="KW-1185">Reference proteome</keyword>
<dbReference type="Proteomes" id="UP000190105">
    <property type="component" value="Unassembled WGS sequence"/>
</dbReference>
<protein>
    <submittedName>
        <fullName evidence="2">Uncharacterized protein</fullName>
    </submittedName>
</protein>
<accession>A0A1T4X1S7</accession>
<dbReference type="STRING" id="1147123.SAMN05443428_105119"/>
<keyword evidence="1" id="KW-0812">Transmembrane</keyword>
<feature type="transmembrane region" description="Helical" evidence="1">
    <location>
        <begin position="41"/>
        <end position="68"/>
    </location>
</feature>